<dbReference type="RefSeq" id="WP_147869920.1">
    <property type="nucleotide sequence ID" value="NZ_CP036264.1"/>
</dbReference>
<protein>
    <submittedName>
        <fullName evidence="1">Uncharacterized protein</fullName>
    </submittedName>
</protein>
<dbReference type="KEGG" id="smam:Mal15_48020"/>
<name>A0A5B9MJX2_9BACT</name>
<dbReference type="Proteomes" id="UP000321353">
    <property type="component" value="Chromosome"/>
</dbReference>
<keyword evidence="2" id="KW-1185">Reference proteome</keyword>
<dbReference type="AlphaFoldDB" id="A0A5B9MJX2"/>
<proteinExistence type="predicted"/>
<dbReference type="EMBL" id="CP036264">
    <property type="protein sequence ID" value="QEG00730.1"/>
    <property type="molecule type" value="Genomic_DNA"/>
</dbReference>
<evidence type="ECO:0000313" key="2">
    <source>
        <dbReference type="Proteomes" id="UP000321353"/>
    </source>
</evidence>
<reference evidence="1 2" key="1">
    <citation type="submission" date="2019-02" db="EMBL/GenBank/DDBJ databases">
        <title>Planctomycetal bacteria perform biofilm scaping via a novel small molecule.</title>
        <authorList>
            <person name="Jeske O."/>
            <person name="Boedeker C."/>
            <person name="Wiegand S."/>
            <person name="Breitling P."/>
            <person name="Kallscheuer N."/>
            <person name="Jogler M."/>
            <person name="Rohde M."/>
            <person name="Petersen J."/>
            <person name="Medema M.H."/>
            <person name="Surup F."/>
            <person name="Jogler C."/>
        </authorList>
    </citation>
    <scope>NUCLEOTIDE SEQUENCE [LARGE SCALE GENOMIC DNA]</scope>
    <source>
        <strain evidence="1 2">Mal15</strain>
    </source>
</reference>
<organism evidence="1 2">
    <name type="scientific">Stieleria maiorica</name>
    <dbReference type="NCBI Taxonomy" id="2795974"/>
    <lineage>
        <taxon>Bacteria</taxon>
        <taxon>Pseudomonadati</taxon>
        <taxon>Planctomycetota</taxon>
        <taxon>Planctomycetia</taxon>
        <taxon>Pirellulales</taxon>
        <taxon>Pirellulaceae</taxon>
        <taxon>Stieleria</taxon>
    </lineage>
</organism>
<evidence type="ECO:0000313" key="1">
    <source>
        <dbReference type="EMBL" id="QEG00730.1"/>
    </source>
</evidence>
<sequence length="275" mass="31128">MGWKLDESVLDALIELESFEKQIRQGKVEGGKAELPYVALSYTALKQLGFDTTDSSISELLTESIAPIVSLHTTEWWTEDNAKIFAENCKFNELETIATIQSWKRFAPENRHSLDIDRESIGPTIIACLVAEDFDALHAVAQFHSHEMGPMYYGGNIDELYQRLLMLLMAKLGGVNASPYEHAIQEIRERPLKMSTSLQELILAVDDSDQSAFDKLLPGSISIRNSRWEFMSVLDHISLEHSIVIAIAEMKGMAIPRLSNKRRQSIVRMSDLRSW</sequence>
<gene>
    <name evidence="1" type="ORF">Mal15_48020</name>
</gene>
<accession>A0A5B9MJX2</accession>